<name>A0A940WZ41_9BACI</name>
<gene>
    <name evidence="2" type="ORF">J7W16_08710</name>
</gene>
<proteinExistence type="predicted"/>
<dbReference type="Pfam" id="PF07872">
    <property type="entry name" value="DUF1659"/>
    <property type="match status" value="1"/>
</dbReference>
<reference evidence="2" key="1">
    <citation type="submission" date="2021-03" db="EMBL/GenBank/DDBJ databases">
        <title>Bacillus suaedae sp. nov., isolated from Suaeda aralocaspica.</title>
        <authorList>
            <person name="Lei R.F.R."/>
        </authorList>
    </citation>
    <scope>NUCLEOTIDE SEQUENCE</scope>
    <source>
        <strain evidence="2">YZJH907-2</strain>
    </source>
</reference>
<evidence type="ECO:0000313" key="3">
    <source>
        <dbReference type="Proteomes" id="UP000678228"/>
    </source>
</evidence>
<sequence>MNEAQQTRLSLVFITGVNEEGKNITKTKSFSNVKGSATDESLVALTNALVSLQQHPLADSVRNNHYSVI</sequence>
<feature type="domain" description="DUF1659" evidence="1">
    <location>
        <begin position="3"/>
        <end position="68"/>
    </location>
</feature>
<dbReference type="Proteomes" id="UP000678228">
    <property type="component" value="Unassembled WGS sequence"/>
</dbReference>
<keyword evidence="3" id="KW-1185">Reference proteome</keyword>
<accession>A0A940WZ41</accession>
<organism evidence="2 3">
    <name type="scientific">Halalkalibacter suaedae</name>
    <dbReference type="NCBI Taxonomy" id="2822140"/>
    <lineage>
        <taxon>Bacteria</taxon>
        <taxon>Bacillati</taxon>
        <taxon>Bacillota</taxon>
        <taxon>Bacilli</taxon>
        <taxon>Bacillales</taxon>
        <taxon>Bacillaceae</taxon>
        <taxon>Halalkalibacter</taxon>
    </lineage>
</organism>
<dbReference type="InterPro" id="IPR012454">
    <property type="entry name" value="DUF1659"/>
</dbReference>
<evidence type="ECO:0000259" key="1">
    <source>
        <dbReference type="Pfam" id="PF07872"/>
    </source>
</evidence>
<dbReference type="EMBL" id="JAGKSQ010000003">
    <property type="protein sequence ID" value="MBP3951216.1"/>
    <property type="molecule type" value="Genomic_DNA"/>
</dbReference>
<dbReference type="RefSeq" id="WP_210596909.1">
    <property type="nucleotide sequence ID" value="NZ_JAGKSQ010000003.1"/>
</dbReference>
<protein>
    <submittedName>
        <fullName evidence="2">DUF1659 domain-containing protein</fullName>
    </submittedName>
</protein>
<comment type="caution">
    <text evidence="2">The sequence shown here is derived from an EMBL/GenBank/DDBJ whole genome shotgun (WGS) entry which is preliminary data.</text>
</comment>
<dbReference type="AlphaFoldDB" id="A0A940WZ41"/>
<evidence type="ECO:0000313" key="2">
    <source>
        <dbReference type="EMBL" id="MBP3951216.1"/>
    </source>
</evidence>